<dbReference type="GO" id="GO:0051537">
    <property type="term" value="F:2 iron, 2 sulfur cluster binding"/>
    <property type="evidence" value="ECO:0007669"/>
    <property type="project" value="UniProtKB-KW"/>
</dbReference>
<protein>
    <submittedName>
        <fullName evidence="7">Carbon-monoxide dehydrogenase small subunit</fullName>
        <ecNumber evidence="7">1.2.7.4</ecNumber>
    </submittedName>
</protein>
<comment type="caution">
    <text evidence="7">The sequence shown here is derived from an EMBL/GenBank/DDBJ whole genome shotgun (WGS) entry which is preliminary data.</text>
</comment>
<evidence type="ECO:0000259" key="6">
    <source>
        <dbReference type="PROSITE" id="PS51085"/>
    </source>
</evidence>
<dbReference type="InterPro" id="IPR036884">
    <property type="entry name" value="2Fe-2S-bd_dom_sf"/>
</dbReference>
<dbReference type="SUPFAM" id="SSF47741">
    <property type="entry name" value="CO dehydrogenase ISP C-domain like"/>
    <property type="match status" value="1"/>
</dbReference>
<dbReference type="EC" id="1.2.7.4" evidence="7"/>
<sequence>MAILLNVNGEARSYHGDPMTPLVDVLRNDLLLTGAKSVCGEGFCGACMVHVEGQPTVSCLCPVGLAAGRSVATIESLAVDGVPNFIQQALEDLDAVQCGMCFPGMVMTLTSFLDQHPDADRTTIKAALSGNICRCTGYERIVDAALVAVMHKERPE</sequence>
<dbReference type="PROSITE" id="PS51085">
    <property type="entry name" value="2FE2S_FER_2"/>
    <property type="match status" value="1"/>
</dbReference>
<dbReference type="InterPro" id="IPR006058">
    <property type="entry name" value="2Fe2S_fd_BS"/>
</dbReference>
<dbReference type="Gene3D" id="1.10.150.120">
    <property type="entry name" value="[2Fe-2S]-binding domain"/>
    <property type="match status" value="1"/>
</dbReference>
<organism evidence="7 8">
    <name type="scientific">Rhizobium leguminosarum</name>
    <dbReference type="NCBI Taxonomy" id="384"/>
    <lineage>
        <taxon>Bacteria</taxon>
        <taxon>Pseudomonadati</taxon>
        <taxon>Pseudomonadota</taxon>
        <taxon>Alphaproteobacteria</taxon>
        <taxon>Hyphomicrobiales</taxon>
        <taxon>Rhizobiaceae</taxon>
        <taxon>Rhizobium/Agrobacterium group</taxon>
        <taxon>Rhizobium</taxon>
    </lineage>
</organism>
<dbReference type="InterPro" id="IPR036010">
    <property type="entry name" value="2Fe-2S_ferredoxin-like_sf"/>
</dbReference>
<dbReference type="PANTHER" id="PTHR44379">
    <property type="entry name" value="OXIDOREDUCTASE WITH IRON-SULFUR SUBUNIT"/>
    <property type="match status" value="1"/>
</dbReference>
<dbReference type="InterPro" id="IPR051452">
    <property type="entry name" value="Diverse_Oxidoreductases"/>
</dbReference>
<dbReference type="GO" id="GO:0046872">
    <property type="term" value="F:metal ion binding"/>
    <property type="evidence" value="ECO:0007669"/>
    <property type="project" value="UniProtKB-KW"/>
</dbReference>
<keyword evidence="5" id="KW-0411">Iron-sulfur</keyword>
<proteinExistence type="predicted"/>
<keyword evidence="4" id="KW-0408">Iron</keyword>
<dbReference type="Pfam" id="PF00111">
    <property type="entry name" value="Fer2"/>
    <property type="match status" value="1"/>
</dbReference>
<dbReference type="Gene3D" id="3.10.20.30">
    <property type="match status" value="1"/>
</dbReference>
<evidence type="ECO:0000256" key="2">
    <source>
        <dbReference type="ARBA" id="ARBA00022723"/>
    </source>
</evidence>
<evidence type="ECO:0000256" key="5">
    <source>
        <dbReference type="ARBA" id="ARBA00023014"/>
    </source>
</evidence>
<evidence type="ECO:0000313" key="7">
    <source>
        <dbReference type="EMBL" id="MBB4291800.1"/>
    </source>
</evidence>
<dbReference type="EMBL" id="JACIGO010000004">
    <property type="protein sequence ID" value="MBB4291800.1"/>
    <property type="molecule type" value="Genomic_DNA"/>
</dbReference>
<dbReference type="SUPFAM" id="SSF54292">
    <property type="entry name" value="2Fe-2S ferredoxin-like"/>
    <property type="match status" value="1"/>
</dbReference>
<evidence type="ECO:0000256" key="1">
    <source>
        <dbReference type="ARBA" id="ARBA00022714"/>
    </source>
</evidence>
<dbReference type="InterPro" id="IPR002888">
    <property type="entry name" value="2Fe-2S-bd"/>
</dbReference>
<dbReference type="AlphaFoldDB" id="A0AAE2MMG9"/>
<name>A0AAE2MMG9_RHILE</name>
<feature type="domain" description="2Fe-2S ferredoxin-type" evidence="6">
    <location>
        <begin position="1"/>
        <end position="77"/>
    </location>
</feature>
<dbReference type="InterPro" id="IPR012675">
    <property type="entry name" value="Beta-grasp_dom_sf"/>
</dbReference>
<dbReference type="RefSeq" id="WP_183608601.1">
    <property type="nucleotide sequence ID" value="NZ_JACHAZ010000003.1"/>
</dbReference>
<evidence type="ECO:0000256" key="3">
    <source>
        <dbReference type="ARBA" id="ARBA00023002"/>
    </source>
</evidence>
<dbReference type="Pfam" id="PF01799">
    <property type="entry name" value="Fer2_2"/>
    <property type="match status" value="1"/>
</dbReference>
<dbReference type="GO" id="GO:0043885">
    <property type="term" value="F:anaerobic carbon-monoxide dehydrogenase activity"/>
    <property type="evidence" value="ECO:0007669"/>
    <property type="project" value="UniProtKB-EC"/>
</dbReference>
<accession>A0AAE2MMG9</accession>
<keyword evidence="2" id="KW-0479">Metal-binding</keyword>
<gene>
    <name evidence="7" type="ORF">GGE16_003870</name>
</gene>
<dbReference type="PROSITE" id="PS00197">
    <property type="entry name" value="2FE2S_FER_1"/>
    <property type="match status" value="1"/>
</dbReference>
<evidence type="ECO:0000256" key="4">
    <source>
        <dbReference type="ARBA" id="ARBA00023004"/>
    </source>
</evidence>
<dbReference type="Proteomes" id="UP000538507">
    <property type="component" value="Unassembled WGS sequence"/>
</dbReference>
<dbReference type="InterPro" id="IPR001041">
    <property type="entry name" value="2Fe-2S_ferredoxin-type"/>
</dbReference>
<keyword evidence="1" id="KW-0001">2Fe-2S</keyword>
<dbReference type="PANTHER" id="PTHR44379:SF5">
    <property type="entry name" value="OXIDOREDUCTASE WITH IRON-SULFUR SUBUNIT"/>
    <property type="match status" value="1"/>
</dbReference>
<evidence type="ECO:0000313" key="8">
    <source>
        <dbReference type="Proteomes" id="UP000538507"/>
    </source>
</evidence>
<keyword evidence="3 7" id="KW-0560">Oxidoreductase</keyword>
<reference evidence="7 8" key="1">
    <citation type="submission" date="2020-08" db="EMBL/GenBank/DDBJ databases">
        <title>Genomic Encyclopedia of Type Strains, Phase IV (KMG-V): Genome sequencing to study the core and pangenomes of soil and plant-associated prokaryotes.</title>
        <authorList>
            <person name="Whitman W."/>
        </authorList>
    </citation>
    <scope>NUCLEOTIDE SEQUENCE [LARGE SCALE GENOMIC DNA]</scope>
    <source>
        <strain evidence="7 8">SEMIA 415</strain>
    </source>
</reference>